<protein>
    <submittedName>
        <fullName evidence="6">Serine protease Do-like HtrB</fullName>
        <ecNumber evidence="6">3.4.21.107</ecNumber>
    </submittedName>
</protein>
<dbReference type="EC" id="3.4.21.107" evidence="6"/>
<evidence type="ECO:0000256" key="4">
    <source>
        <dbReference type="SAM" id="Phobius"/>
    </source>
</evidence>
<evidence type="ECO:0000313" key="6">
    <source>
        <dbReference type="EMBL" id="AUG58963.1"/>
    </source>
</evidence>
<dbReference type="Proteomes" id="UP000233534">
    <property type="component" value="Chromosome"/>
</dbReference>
<dbReference type="PANTHER" id="PTHR22939:SF129">
    <property type="entry name" value="SERINE PROTEASE HTRA2, MITOCHONDRIAL"/>
    <property type="match status" value="1"/>
</dbReference>
<dbReference type="RefSeq" id="WP_101303713.1">
    <property type="nucleotide sequence ID" value="NZ_CP025197.1"/>
</dbReference>
<evidence type="ECO:0000313" key="7">
    <source>
        <dbReference type="Proteomes" id="UP000233534"/>
    </source>
</evidence>
<reference evidence="6 7" key="1">
    <citation type="submission" date="2017-12" db="EMBL/GenBank/DDBJ databases">
        <title>Complete genome sequence of Herbivorax saccincola GGR1, a novel Cellulosome-producing hydrolytic bacterium in a thermophilic biogas plant, established by Illumina and Nanopore MinION sequencing.</title>
        <authorList>
            <person name="Pechtl A."/>
            <person name="Ruckert C."/>
            <person name="Koeck D.E."/>
            <person name="Maus I."/>
            <person name="Winkler A."/>
            <person name="Kalinowski J."/>
            <person name="Puhler A."/>
            <person name="Schwarz W.W."/>
            <person name="Zverlov V.V."/>
            <person name="Schluter A."/>
            <person name="Liebl W."/>
        </authorList>
    </citation>
    <scope>NUCLEOTIDE SEQUENCE [LARGE SCALE GENOMIC DNA]</scope>
    <source>
        <strain evidence="7">SR1</strain>
    </source>
</reference>
<evidence type="ECO:0000259" key="5">
    <source>
        <dbReference type="PROSITE" id="PS50106"/>
    </source>
</evidence>
<dbReference type="SUPFAM" id="SSF50494">
    <property type="entry name" value="Trypsin-like serine proteases"/>
    <property type="match status" value="1"/>
</dbReference>
<dbReference type="Gene3D" id="2.40.10.120">
    <property type="match status" value="1"/>
</dbReference>
<keyword evidence="7" id="KW-1185">Reference proteome</keyword>
<keyword evidence="4" id="KW-0472">Membrane</keyword>
<dbReference type="InterPro" id="IPR036034">
    <property type="entry name" value="PDZ_sf"/>
</dbReference>
<name>A0A2K9ELQ1_9FIRM</name>
<dbReference type="PANTHER" id="PTHR22939">
    <property type="entry name" value="SERINE PROTEASE FAMILY S1C HTRA-RELATED"/>
    <property type="match status" value="1"/>
</dbReference>
<keyword evidence="4" id="KW-0812">Transmembrane</keyword>
<dbReference type="EMBL" id="CP025197">
    <property type="protein sequence ID" value="AUG58963.1"/>
    <property type="molecule type" value="Genomic_DNA"/>
</dbReference>
<keyword evidence="4" id="KW-1133">Transmembrane helix</keyword>
<keyword evidence="2 6" id="KW-0645">Protease</keyword>
<feature type="transmembrane region" description="Helical" evidence="4">
    <location>
        <begin position="12"/>
        <end position="38"/>
    </location>
</feature>
<sequence>MFSDGKERFKNFTRILLTVVFTTLAIALVMIFGLTSYISKNNVSKNPDFSLQKQNTQMDENPDNPPRNIQVGYSEDNNFVADVARNASPGVVGISVLKVDSNALFDTGASQKWGIGSGVIVSPEGYILTNHHVVGGRNKKIIVSLADGRNIEGVSVWCEPVLDLAIVKIEAPDLVAVPLGDASKLKVGEPAIAIGNPLGLQFQTTVTSGIISALNRTIEITTDLGTSYMEDLIQTDASINPGNSGGPLLNSKGEVIGINTIKVASAEGMGFAIPINVAKPIIKRYVSFGEFIEPYIGVFAYDREVIKYLDGNIDLEHGIYVANIDENGPAYRSGIRTGDIITHIDGREIDTMMELRSYIYSKDPGDKVTVIYDSKGETKEVEIILAAKEGYGENR</sequence>
<dbReference type="GO" id="GO:0006508">
    <property type="term" value="P:proteolysis"/>
    <property type="evidence" value="ECO:0007669"/>
    <property type="project" value="UniProtKB-KW"/>
</dbReference>
<evidence type="ECO:0000256" key="3">
    <source>
        <dbReference type="ARBA" id="ARBA00022801"/>
    </source>
</evidence>
<dbReference type="SMART" id="SM00228">
    <property type="entry name" value="PDZ"/>
    <property type="match status" value="1"/>
</dbReference>
<comment type="similarity">
    <text evidence="1">Belongs to the peptidase S1C family.</text>
</comment>
<organism evidence="6 7">
    <name type="scientific">Acetivibrio saccincola</name>
    <dbReference type="NCBI Taxonomy" id="1677857"/>
    <lineage>
        <taxon>Bacteria</taxon>
        <taxon>Bacillati</taxon>
        <taxon>Bacillota</taxon>
        <taxon>Clostridia</taxon>
        <taxon>Eubacteriales</taxon>
        <taxon>Oscillospiraceae</taxon>
        <taxon>Acetivibrio</taxon>
    </lineage>
</organism>
<dbReference type="InterPro" id="IPR001940">
    <property type="entry name" value="Peptidase_S1C"/>
</dbReference>
<dbReference type="InterPro" id="IPR009003">
    <property type="entry name" value="Peptidase_S1_PA"/>
</dbReference>
<dbReference type="Pfam" id="PF13365">
    <property type="entry name" value="Trypsin_2"/>
    <property type="match status" value="1"/>
</dbReference>
<gene>
    <name evidence="6" type="primary">htrB2</name>
    <name evidence="6" type="ORF">HVS_15615</name>
</gene>
<evidence type="ECO:0000256" key="2">
    <source>
        <dbReference type="ARBA" id="ARBA00022670"/>
    </source>
</evidence>
<dbReference type="InterPro" id="IPR001478">
    <property type="entry name" value="PDZ"/>
</dbReference>
<dbReference type="AlphaFoldDB" id="A0A2K9ELQ1"/>
<dbReference type="Gene3D" id="2.30.42.10">
    <property type="match status" value="1"/>
</dbReference>
<dbReference type="Pfam" id="PF13180">
    <property type="entry name" value="PDZ_2"/>
    <property type="match status" value="1"/>
</dbReference>
<dbReference type="PRINTS" id="PR00834">
    <property type="entry name" value="PROTEASES2C"/>
</dbReference>
<proteinExistence type="inferred from homology"/>
<keyword evidence="3 6" id="KW-0378">Hydrolase</keyword>
<dbReference type="SUPFAM" id="SSF50156">
    <property type="entry name" value="PDZ domain-like"/>
    <property type="match status" value="1"/>
</dbReference>
<evidence type="ECO:0000256" key="1">
    <source>
        <dbReference type="ARBA" id="ARBA00010541"/>
    </source>
</evidence>
<dbReference type="GO" id="GO:0004252">
    <property type="term" value="F:serine-type endopeptidase activity"/>
    <property type="evidence" value="ECO:0007669"/>
    <property type="project" value="InterPro"/>
</dbReference>
<dbReference type="KEGG" id="hsc:HVS_15615"/>
<feature type="domain" description="PDZ" evidence="5">
    <location>
        <begin position="318"/>
        <end position="376"/>
    </location>
</feature>
<dbReference type="PROSITE" id="PS50106">
    <property type="entry name" value="PDZ"/>
    <property type="match status" value="1"/>
</dbReference>
<accession>A0A2K9ELQ1</accession>